<dbReference type="InterPro" id="IPR036942">
    <property type="entry name" value="Beta-barrel_TonB_sf"/>
</dbReference>
<accession>A0A840CNU6</accession>
<comment type="caution">
    <text evidence="5">The sequence shown here is derived from an EMBL/GenBank/DDBJ whole genome shotgun (WGS) entry which is preliminary data.</text>
</comment>
<feature type="signal peptide" evidence="4">
    <location>
        <begin position="1"/>
        <end position="22"/>
    </location>
</feature>
<keyword evidence="4" id="KW-0732">Signal</keyword>
<dbReference type="RefSeq" id="WP_183305617.1">
    <property type="nucleotide sequence ID" value="NZ_JACIEP010000002.1"/>
</dbReference>
<evidence type="ECO:0000256" key="4">
    <source>
        <dbReference type="SAM" id="SignalP"/>
    </source>
</evidence>
<evidence type="ECO:0000313" key="5">
    <source>
        <dbReference type="EMBL" id="MBB4034655.1"/>
    </source>
</evidence>
<dbReference type="Gene3D" id="2.40.170.20">
    <property type="entry name" value="TonB-dependent receptor, beta-barrel domain"/>
    <property type="match status" value="1"/>
</dbReference>
<proteinExistence type="predicted"/>
<dbReference type="AlphaFoldDB" id="A0A840CNU6"/>
<evidence type="ECO:0000256" key="2">
    <source>
        <dbReference type="ARBA" id="ARBA00023136"/>
    </source>
</evidence>
<reference evidence="5 6" key="1">
    <citation type="submission" date="2020-08" db="EMBL/GenBank/DDBJ databases">
        <title>Genomic Encyclopedia of Type Strains, Phase IV (KMG-IV): sequencing the most valuable type-strain genomes for metagenomic binning, comparative biology and taxonomic classification.</title>
        <authorList>
            <person name="Goeker M."/>
        </authorList>
    </citation>
    <scope>NUCLEOTIDE SEQUENCE [LARGE SCALE GENOMIC DNA]</scope>
    <source>
        <strain evidence="5 6">DSM 104969</strain>
    </source>
</reference>
<protein>
    <recommendedName>
        <fullName evidence="7">TonB-dependent receptor</fullName>
    </recommendedName>
</protein>
<sequence>MKTLYKSIFVIGLGIISLTATAQTTRKDSTLTRQVLLERDYNPTLQEASKVNTMPSIYTPTVTARDLDYVSSAPQLRLSNNQLGSAESGDIKTSVDFDKKRGYLNLGAGSHKNIQGAAGYRILNSATDRLDIFATHSSTNGEVDYIDGGEYIMDDVKAKHAETNVKLKYQHIFEPSILSFDGSFYNTSYNYYGNSFLPAATSTFPFDIDTRQNVNVINFGAGLRSSDNNDGVLKYMANIRYRNFKSKHGTYKDDDGAKGGQIDADVNFYTDFGSDKSIGIKGNLMNQSFSGIDKDKHIEDAFHSFTNITATPYIKFEGGNWNADLGVNVSGLFDVKTKMFVSPNLKAAIHVNEVNTFYGEVTGGVNNNTFLDILQENRYVAPLSRVEYSKTLFDAKIGFKSGVVSGFEFDLFAGYKKTDKDHLYIADPSAMPVVDIYTWANVGTPLYANIGTGHIGGLLKTNLIPYTDLSLKATAYFYDVKYTDGYVSLIDKDDISEKKAWGRPSFTAELRADVKPVDELTFTISYLYGGGRKAYRTDYTSGNYATFKMKDINELNVRAEYQILDWVSVHASANNLLFQKYELQYGYPLQGFNFLGGLNFRF</sequence>
<evidence type="ECO:0000256" key="3">
    <source>
        <dbReference type="ARBA" id="ARBA00023237"/>
    </source>
</evidence>
<evidence type="ECO:0000313" key="6">
    <source>
        <dbReference type="Proteomes" id="UP000555103"/>
    </source>
</evidence>
<comment type="subcellular location">
    <subcellularLocation>
        <location evidence="1">Cell outer membrane</location>
    </subcellularLocation>
</comment>
<keyword evidence="2" id="KW-0472">Membrane</keyword>
<feature type="chain" id="PRO_5032327128" description="TonB-dependent receptor" evidence="4">
    <location>
        <begin position="23"/>
        <end position="602"/>
    </location>
</feature>
<dbReference type="EMBL" id="JACIEP010000002">
    <property type="protein sequence ID" value="MBB4034655.1"/>
    <property type="molecule type" value="Genomic_DNA"/>
</dbReference>
<evidence type="ECO:0008006" key="7">
    <source>
        <dbReference type="Google" id="ProtNLM"/>
    </source>
</evidence>
<dbReference type="GO" id="GO:0009279">
    <property type="term" value="C:cell outer membrane"/>
    <property type="evidence" value="ECO:0007669"/>
    <property type="project" value="UniProtKB-SubCell"/>
</dbReference>
<name>A0A840CNU6_9BACT</name>
<dbReference type="Proteomes" id="UP000555103">
    <property type="component" value="Unassembled WGS sequence"/>
</dbReference>
<keyword evidence="3" id="KW-0998">Cell outer membrane</keyword>
<gene>
    <name evidence="5" type="ORF">GGR21_000542</name>
</gene>
<organism evidence="5 6">
    <name type="scientific">Dysgonomonas hofstadii</name>
    <dbReference type="NCBI Taxonomy" id="637886"/>
    <lineage>
        <taxon>Bacteria</taxon>
        <taxon>Pseudomonadati</taxon>
        <taxon>Bacteroidota</taxon>
        <taxon>Bacteroidia</taxon>
        <taxon>Bacteroidales</taxon>
        <taxon>Dysgonomonadaceae</taxon>
        <taxon>Dysgonomonas</taxon>
    </lineage>
</organism>
<keyword evidence="6" id="KW-1185">Reference proteome</keyword>
<dbReference type="SUPFAM" id="SSF56935">
    <property type="entry name" value="Porins"/>
    <property type="match status" value="1"/>
</dbReference>
<evidence type="ECO:0000256" key="1">
    <source>
        <dbReference type="ARBA" id="ARBA00004442"/>
    </source>
</evidence>